<name>G9WSS7_9FIRM</name>
<reference evidence="5 6" key="1">
    <citation type="submission" date="2011-08" db="EMBL/GenBank/DDBJ databases">
        <title>The Genome Sequence of Oribacterium sp. ACB7.</title>
        <authorList>
            <consortium name="The Broad Institute Genome Sequencing Platform"/>
            <person name="Earl A."/>
            <person name="Ward D."/>
            <person name="Feldgarden M."/>
            <person name="Gevers D."/>
            <person name="Sizova M."/>
            <person name="Hazen A."/>
            <person name="Epstein S."/>
            <person name="Young S.K."/>
            <person name="Zeng Q."/>
            <person name="Gargeya S."/>
            <person name="Fitzgerald M."/>
            <person name="Haas B."/>
            <person name="Abouelleil A."/>
            <person name="Alvarado L."/>
            <person name="Arachchi H.M."/>
            <person name="Berlin A."/>
            <person name="Brown A."/>
            <person name="Chapman S.B."/>
            <person name="Chen Z."/>
            <person name="Dunbar C."/>
            <person name="Freedman E."/>
            <person name="Gearin G."/>
            <person name="Gellesch M."/>
            <person name="Goldberg J."/>
            <person name="Griggs A."/>
            <person name="Gujja S."/>
            <person name="Heiman D."/>
            <person name="Howarth C."/>
            <person name="Larson L."/>
            <person name="Lui A."/>
            <person name="MacDonald P.J.P."/>
            <person name="Montmayeur A."/>
            <person name="Murphy C."/>
            <person name="Neiman D."/>
            <person name="Pearson M."/>
            <person name="Priest M."/>
            <person name="Roberts A."/>
            <person name="Saif S."/>
            <person name="Shea T."/>
            <person name="Shenoy N."/>
            <person name="Sisk P."/>
            <person name="Stolte C."/>
            <person name="Sykes S."/>
            <person name="Wortman J."/>
            <person name="Nusbaum C."/>
            <person name="Birren B."/>
        </authorList>
    </citation>
    <scope>NUCLEOTIDE SEQUENCE [LARGE SCALE GENOMIC DNA]</scope>
    <source>
        <strain evidence="5 6">ACB7</strain>
    </source>
</reference>
<dbReference type="GO" id="GO:0006355">
    <property type="term" value="P:regulation of DNA-templated transcription"/>
    <property type="evidence" value="ECO:0007669"/>
    <property type="project" value="InterPro"/>
</dbReference>
<evidence type="ECO:0000259" key="4">
    <source>
        <dbReference type="Pfam" id="PF02805"/>
    </source>
</evidence>
<comment type="caution">
    <text evidence="5">The sequence shown here is derived from an EMBL/GenBank/DDBJ whole genome shotgun (WGS) entry which is preliminary data.</text>
</comment>
<proteinExistence type="predicted"/>
<keyword evidence="1" id="KW-0010">Activator</keyword>
<feature type="domain" description="Ada DNA repair metal-binding" evidence="4">
    <location>
        <begin position="136"/>
        <end position="183"/>
    </location>
</feature>
<feature type="compositionally biased region" description="Polar residues" evidence="2">
    <location>
        <begin position="103"/>
        <end position="133"/>
    </location>
</feature>
<feature type="chain" id="PRO_5003527751" description="Ada DNA repair metal-binding domain-containing protein" evidence="3">
    <location>
        <begin position="23"/>
        <end position="183"/>
    </location>
</feature>
<gene>
    <name evidence="5" type="ORF">HMPREF9624_02143</name>
</gene>
<dbReference type="AlphaFoldDB" id="G9WSS7"/>
<evidence type="ECO:0000313" key="5">
    <source>
        <dbReference type="EMBL" id="EHL13297.1"/>
    </source>
</evidence>
<dbReference type="Proteomes" id="UP000003527">
    <property type="component" value="Unassembled WGS sequence"/>
</dbReference>
<dbReference type="InterPro" id="IPR004026">
    <property type="entry name" value="Ada_DNA_repair_Zn-bd"/>
</dbReference>
<sequence>MKKILSVLLSCFVLLFPICSQASGWQGNAEQGWWYGTNEENSTWYQGGWYWIDGNNDGIAECYYFTDSGYLVVGGKTPDGSLVNSSGAWIVNDVVQTKSVGLENKTTARNNTQAQKNTESNTNGEPKVTNPTEYSYIGNKNTHKFHKPSCRSVKQMKESNKVAIVSREDAVRKGYQPCAICNP</sequence>
<keyword evidence="6" id="KW-1185">Reference proteome</keyword>
<dbReference type="GO" id="GO:0008270">
    <property type="term" value="F:zinc ion binding"/>
    <property type="evidence" value="ECO:0007669"/>
    <property type="project" value="InterPro"/>
</dbReference>
<dbReference type="GO" id="GO:0008168">
    <property type="term" value="F:methyltransferase activity"/>
    <property type="evidence" value="ECO:0007669"/>
    <property type="project" value="InterPro"/>
</dbReference>
<evidence type="ECO:0000256" key="2">
    <source>
        <dbReference type="SAM" id="MobiDB-lite"/>
    </source>
</evidence>
<dbReference type="SUPFAM" id="SSF57884">
    <property type="entry name" value="Ada DNA repair protein, N-terminal domain (N-Ada 10)"/>
    <property type="match status" value="1"/>
</dbReference>
<dbReference type="Pfam" id="PF02805">
    <property type="entry name" value="Ada_Zn_binding"/>
    <property type="match status" value="1"/>
</dbReference>
<evidence type="ECO:0000256" key="1">
    <source>
        <dbReference type="ARBA" id="ARBA00023159"/>
    </source>
</evidence>
<dbReference type="InterPro" id="IPR035451">
    <property type="entry name" value="Ada-like_dom_sf"/>
</dbReference>
<evidence type="ECO:0000313" key="6">
    <source>
        <dbReference type="Proteomes" id="UP000003527"/>
    </source>
</evidence>
<dbReference type="EMBL" id="AFZD01000007">
    <property type="protein sequence ID" value="EHL13297.1"/>
    <property type="molecule type" value="Genomic_DNA"/>
</dbReference>
<feature type="signal peptide" evidence="3">
    <location>
        <begin position="1"/>
        <end position="22"/>
    </location>
</feature>
<dbReference type="Gene3D" id="3.40.10.10">
    <property type="entry name" value="DNA Methylphosphotriester Repair Domain"/>
    <property type="match status" value="1"/>
</dbReference>
<protein>
    <recommendedName>
        <fullName evidence="4">Ada DNA repair metal-binding domain-containing protein</fullName>
    </recommendedName>
</protein>
<feature type="region of interest" description="Disordered" evidence="2">
    <location>
        <begin position="103"/>
        <end position="146"/>
    </location>
</feature>
<dbReference type="GO" id="GO:0003677">
    <property type="term" value="F:DNA binding"/>
    <property type="evidence" value="ECO:0007669"/>
    <property type="project" value="InterPro"/>
</dbReference>
<keyword evidence="3" id="KW-0732">Signal</keyword>
<dbReference type="HOGENOM" id="CLU_1473793_0_0_9"/>
<dbReference type="SUPFAM" id="SSF69360">
    <property type="entry name" value="Cell wall binding repeat"/>
    <property type="match status" value="1"/>
</dbReference>
<dbReference type="PATRIC" id="fig|796944.3.peg.665"/>
<dbReference type="RefSeq" id="WP_009537790.1">
    <property type="nucleotide sequence ID" value="NZ_JH414507.1"/>
</dbReference>
<accession>G9WSS7</accession>
<organism evidence="5 6">
    <name type="scientific">Oribacterium asaccharolyticum ACB7</name>
    <dbReference type="NCBI Taxonomy" id="796944"/>
    <lineage>
        <taxon>Bacteria</taxon>
        <taxon>Bacillati</taxon>
        <taxon>Bacillota</taxon>
        <taxon>Clostridia</taxon>
        <taxon>Lachnospirales</taxon>
        <taxon>Lachnospiraceae</taxon>
        <taxon>Oribacterium</taxon>
    </lineage>
</organism>
<evidence type="ECO:0000256" key="3">
    <source>
        <dbReference type="SAM" id="SignalP"/>
    </source>
</evidence>
<dbReference type="GO" id="GO:0006281">
    <property type="term" value="P:DNA repair"/>
    <property type="evidence" value="ECO:0007669"/>
    <property type="project" value="InterPro"/>
</dbReference>